<proteinExistence type="predicted"/>
<dbReference type="AlphaFoldDB" id="A0AAE9ZUE2"/>
<dbReference type="Proteomes" id="UP001218638">
    <property type="component" value="Chromosome"/>
</dbReference>
<dbReference type="KEGG" id="slom:PXH66_14140"/>
<reference evidence="2" key="1">
    <citation type="submission" date="2023-03" db="EMBL/GenBank/DDBJ databases">
        <title>Lomoglobus Profundus gen. nov., sp. nov., a novel member of the phylum Verrucomicrobia, isolated from deep-marine sediment of South China Sea.</title>
        <authorList>
            <person name="Ahmad T."/>
            <person name="Ishaq S.E."/>
            <person name="Wang F."/>
        </authorList>
    </citation>
    <scope>NUCLEOTIDE SEQUENCE</scope>
    <source>
        <strain evidence="2">LMO-M01</strain>
    </source>
</reference>
<organism evidence="2 3">
    <name type="scientific">Synoicihabitans lomoniglobus</name>
    <dbReference type="NCBI Taxonomy" id="2909285"/>
    <lineage>
        <taxon>Bacteria</taxon>
        <taxon>Pseudomonadati</taxon>
        <taxon>Verrucomicrobiota</taxon>
        <taxon>Opitutia</taxon>
        <taxon>Opitutales</taxon>
        <taxon>Opitutaceae</taxon>
        <taxon>Synoicihabitans</taxon>
    </lineage>
</organism>
<gene>
    <name evidence="2" type="ORF">PXH66_14140</name>
</gene>
<feature type="compositionally biased region" description="Low complexity" evidence="1">
    <location>
        <begin position="632"/>
        <end position="647"/>
    </location>
</feature>
<evidence type="ECO:0000256" key="1">
    <source>
        <dbReference type="SAM" id="MobiDB-lite"/>
    </source>
</evidence>
<feature type="region of interest" description="Disordered" evidence="1">
    <location>
        <begin position="632"/>
        <end position="676"/>
    </location>
</feature>
<dbReference type="RefSeq" id="WP_330929146.1">
    <property type="nucleotide sequence ID" value="NZ_CP119075.1"/>
</dbReference>
<name>A0AAE9ZUE2_9BACT</name>
<feature type="compositionally biased region" description="Polar residues" evidence="1">
    <location>
        <begin position="665"/>
        <end position="676"/>
    </location>
</feature>
<evidence type="ECO:0000313" key="2">
    <source>
        <dbReference type="EMBL" id="WED63476.1"/>
    </source>
</evidence>
<evidence type="ECO:0000313" key="3">
    <source>
        <dbReference type="Proteomes" id="UP001218638"/>
    </source>
</evidence>
<sequence length="808" mass="87483">MIALVVAAIIALAAGSILRWSLTERRMNKRHALRLEARNAAEAAAEYAFAQVRQRLDEQMSFSMSMLDPEGPTPLVPPPTSVFADSHVVVDSVTVVGGQIKHVTNDFNDTHFYIDPRDANNQFDPMKGKRIFRRDVQILAQATVASPNIGSLTAYVGETLAMREAPMFAHAIFYNMDLELCPGSQMTIDGPVHTNGNLWIAGPYGSATLDFKGPVTVAGAVYGGYLTPLIHSNGSPEGGRSNPVRFVDKAGELKDLRENSGSWRDHKMGTGSETIVTQTEFREFTSAYYNGYLQSRTHGVEQYNPVAFGEYVPDPSPHDGVDQSVNSGRAMIEPPLASGEAGYVAAIESQKFSRKSGLYITVNPSSMARTGKKPDGTDIVIPAGEYRAFNGSSTEIILPGSTVATAGTVHPNPGGRPIIQIKPAAMTDMRRVTAFNPGANRSSGNAFDPKTIDIIEVDMTALKMAVDWSVNGANHSLVYDYDSSASDSTYQASTTTVEVLSTANHLFNFDAADWNGAIYVESIDAETRRDSGVRLINGRGRIASTPTHSAHEGLTIATNDALYILGHYNADGLIQTSTGSLTNSSRYPESVDEVPAAIAADAITILSQPTIDGGGTQYRGWNDGLSELRHSTSSYSSSWSTSNPSGSNRVDGSSSYRRASEDPTDNTSSGSANNYNVKFGSADTEVASALLMGLVPSNKNGSGQQSGGAHNFPRFIEKWSGRTLAMRGSMVALFESRIADEEFGIRYYDPPTRLWGFNEIFADGRYPPQTPLVRTYRRVDFSDLAPAEYAALLDDMEWEDSEDDEDEQ</sequence>
<dbReference type="EMBL" id="CP119075">
    <property type="protein sequence ID" value="WED63476.1"/>
    <property type="molecule type" value="Genomic_DNA"/>
</dbReference>
<feature type="compositionally biased region" description="Polar residues" evidence="1">
    <location>
        <begin position="648"/>
        <end position="657"/>
    </location>
</feature>
<keyword evidence="3" id="KW-1185">Reference proteome</keyword>
<protein>
    <submittedName>
        <fullName evidence="2">Uncharacterized protein</fullName>
    </submittedName>
</protein>
<accession>A0AAE9ZUE2</accession>